<dbReference type="AlphaFoldDB" id="A0A5N6H6E8"/>
<keyword evidence="2" id="KW-0732">Signal</keyword>
<reference evidence="3" key="1">
    <citation type="submission" date="2019-04" db="EMBL/GenBank/DDBJ databases">
        <title>Friends and foes A comparative genomics study of 23 Aspergillus species from section Flavi.</title>
        <authorList>
            <consortium name="DOE Joint Genome Institute"/>
            <person name="Kjaerbolling I."/>
            <person name="Vesth T."/>
            <person name="Frisvad J.C."/>
            <person name="Nybo J.L."/>
            <person name="Theobald S."/>
            <person name="Kildgaard S."/>
            <person name="Isbrandt T."/>
            <person name="Kuo A."/>
            <person name="Sato A."/>
            <person name="Lyhne E.K."/>
            <person name="Kogle M.E."/>
            <person name="Wiebenga A."/>
            <person name="Kun R.S."/>
            <person name="Lubbers R.J."/>
            <person name="Makela M.R."/>
            <person name="Barry K."/>
            <person name="Chovatia M."/>
            <person name="Clum A."/>
            <person name="Daum C."/>
            <person name="Haridas S."/>
            <person name="He G."/>
            <person name="LaButti K."/>
            <person name="Lipzen A."/>
            <person name="Mondo S."/>
            <person name="Riley R."/>
            <person name="Salamov A."/>
            <person name="Simmons B.A."/>
            <person name="Magnuson J.K."/>
            <person name="Henrissat B."/>
            <person name="Mortensen U.H."/>
            <person name="Larsen T.O."/>
            <person name="Devries R.P."/>
            <person name="Grigoriev I.V."/>
            <person name="Machida M."/>
            <person name="Baker S.E."/>
            <person name="Andersen M.R."/>
        </authorList>
    </citation>
    <scope>NUCLEOTIDE SEQUENCE [LARGE SCALE GENOMIC DNA]</scope>
    <source>
        <strain evidence="3">CBS 121.62</strain>
    </source>
</reference>
<evidence type="ECO:0000256" key="1">
    <source>
        <dbReference type="SAM" id="MobiDB-lite"/>
    </source>
</evidence>
<proteinExistence type="predicted"/>
<evidence type="ECO:0000256" key="2">
    <source>
        <dbReference type="SAM" id="SignalP"/>
    </source>
</evidence>
<feature type="non-terminal residue" evidence="3">
    <location>
        <position position="85"/>
    </location>
</feature>
<feature type="region of interest" description="Disordered" evidence="1">
    <location>
        <begin position="44"/>
        <end position="70"/>
    </location>
</feature>
<evidence type="ECO:0008006" key="4">
    <source>
        <dbReference type="Google" id="ProtNLM"/>
    </source>
</evidence>
<accession>A0A5N6H6E8</accession>
<protein>
    <recommendedName>
        <fullName evidence="4">Secreted protein</fullName>
    </recommendedName>
</protein>
<sequence length="85" mass="9391">MYKVIHIIFSLISTVQCTHIHTQVHKYTVHICTVMSSPKIDIPLTSKNSEASGSRSRPLRPLVNVEKTGDSLGKPDVAVTCTNQM</sequence>
<evidence type="ECO:0000313" key="3">
    <source>
        <dbReference type="EMBL" id="KAB8249838.1"/>
    </source>
</evidence>
<feature type="signal peptide" evidence="2">
    <location>
        <begin position="1"/>
        <end position="17"/>
    </location>
</feature>
<organism evidence="3">
    <name type="scientific">Aspergillus flavus</name>
    <dbReference type="NCBI Taxonomy" id="5059"/>
    <lineage>
        <taxon>Eukaryota</taxon>
        <taxon>Fungi</taxon>
        <taxon>Dikarya</taxon>
        <taxon>Ascomycota</taxon>
        <taxon>Pezizomycotina</taxon>
        <taxon>Eurotiomycetes</taxon>
        <taxon>Eurotiomycetidae</taxon>
        <taxon>Eurotiales</taxon>
        <taxon>Aspergillaceae</taxon>
        <taxon>Aspergillus</taxon>
        <taxon>Aspergillus subgen. Circumdati</taxon>
    </lineage>
</organism>
<name>A0A5N6H6E8_ASPFL</name>
<feature type="chain" id="PRO_5025034535" description="Secreted protein" evidence="2">
    <location>
        <begin position="18"/>
        <end position="85"/>
    </location>
</feature>
<gene>
    <name evidence="3" type="ORF">BDV35DRAFT_344091</name>
</gene>
<dbReference type="Proteomes" id="UP000325434">
    <property type="component" value="Unassembled WGS sequence"/>
</dbReference>
<feature type="compositionally biased region" description="Polar residues" evidence="1">
    <location>
        <begin position="45"/>
        <end position="55"/>
    </location>
</feature>
<dbReference type="EMBL" id="ML734569">
    <property type="protein sequence ID" value="KAB8249838.1"/>
    <property type="molecule type" value="Genomic_DNA"/>
</dbReference>